<evidence type="ECO:0000256" key="1">
    <source>
        <dbReference type="ARBA" id="ARBA00004651"/>
    </source>
</evidence>
<keyword evidence="6 8" id="KW-1133">Transmembrane helix</keyword>
<comment type="similarity">
    <text evidence="8 9">Belongs to the MurJ/MviN family.</text>
</comment>
<dbReference type="NCBIfam" id="TIGR01695">
    <property type="entry name" value="murJ_mviN"/>
    <property type="match status" value="1"/>
</dbReference>
<keyword evidence="3 8" id="KW-0812">Transmembrane</keyword>
<dbReference type="AlphaFoldDB" id="A0A7Y0EHQ9"/>
<dbReference type="HAMAP" id="MF_02078">
    <property type="entry name" value="MurJ_MviN"/>
    <property type="match status" value="1"/>
</dbReference>
<comment type="caution">
    <text evidence="10">The sequence shown here is derived from an EMBL/GenBank/DDBJ whole genome shotgun (WGS) entry which is preliminary data.</text>
</comment>
<dbReference type="CDD" id="cd13123">
    <property type="entry name" value="MATE_MurJ_like"/>
    <property type="match status" value="1"/>
</dbReference>
<keyword evidence="8 9" id="KW-0813">Transport</keyword>
<dbReference type="EMBL" id="JABBNI010000025">
    <property type="protein sequence ID" value="NMM63686.1"/>
    <property type="molecule type" value="Genomic_DNA"/>
</dbReference>
<dbReference type="GO" id="GO:0015648">
    <property type="term" value="F:lipid-linked peptidoglycan transporter activity"/>
    <property type="evidence" value="ECO:0007669"/>
    <property type="project" value="UniProtKB-UniRule"/>
</dbReference>
<evidence type="ECO:0000256" key="7">
    <source>
        <dbReference type="ARBA" id="ARBA00023136"/>
    </source>
</evidence>
<evidence type="ECO:0000256" key="3">
    <source>
        <dbReference type="ARBA" id="ARBA00022692"/>
    </source>
</evidence>
<feature type="transmembrane region" description="Helical" evidence="8">
    <location>
        <begin position="466"/>
        <end position="486"/>
    </location>
</feature>
<organism evidence="10 11">
    <name type="scientific">Clostridium muellerianum</name>
    <dbReference type="NCBI Taxonomy" id="2716538"/>
    <lineage>
        <taxon>Bacteria</taxon>
        <taxon>Bacillati</taxon>
        <taxon>Bacillota</taxon>
        <taxon>Clostridia</taxon>
        <taxon>Eubacteriales</taxon>
        <taxon>Clostridiaceae</taxon>
        <taxon>Clostridium</taxon>
    </lineage>
</organism>
<keyword evidence="8 9" id="KW-0961">Cell wall biogenesis/degradation</keyword>
<sequence>MKKMILVLMLFTTLSKVLGFLREIILAYVYGASNISDAYLISQTIPITILSFVATGIATSYIPMYSNIKKDKSIELADQFTNNIINFIFIICTVIMIIVLLFTTPLVKLFASGFDDKTLKMAVLFTKVSVVGIYFSGLTYVFSSYMSIKKIFIAPALMGIPFNFFIIVSIFMSNKVNIIILPIGSVIAAVFQVLMLIPFLKKCGYKYSFVFNRKDEYLKKMIHLSIPVIIGVSVNQINVLVDRTIASLVTVGGISALSYGDRLIQFVNDILIQSLVTVIYPTMANMAAESNITALKKSVSKAISGINLLVVPITIGIMIFAEPLVRLVFGRGAFDSQAISKTSTAMFFYSIGIVGFGLREILARVFYSMQDTRTPMINAVIALVTNIILSITLSKFLGIGGLALANSISAICCMLLLFISFRKKVGPFGIKEIIVSLGKILCASLVMGMIVKFIYKLLLNSISGNLSLIVSIGTGALVYFAIIYFMKIDEVDDIVSTFKIARLRKTSCKAPEVFQKGHERIEKIIK</sequence>
<feature type="transmembrane region" description="Helical" evidence="8">
    <location>
        <begin position="403"/>
        <end position="421"/>
    </location>
</feature>
<gene>
    <name evidence="8 10" type="primary">murJ</name>
    <name evidence="10" type="ORF">HBE96_13585</name>
</gene>
<keyword evidence="4 8" id="KW-0133">Cell shape</keyword>
<dbReference type="PRINTS" id="PR01806">
    <property type="entry name" value="VIRFACTRMVIN"/>
</dbReference>
<reference evidence="10 11" key="1">
    <citation type="submission" date="2020-04" db="EMBL/GenBank/DDBJ databases">
        <authorList>
            <person name="Doyle D.A."/>
        </authorList>
    </citation>
    <scope>NUCLEOTIDE SEQUENCE [LARGE SCALE GENOMIC DNA]</scope>
    <source>
        <strain evidence="10 11">P21</strain>
    </source>
</reference>
<comment type="function">
    <text evidence="8 9">Involved in peptidoglycan biosynthesis. Transports lipid-linked peptidoglycan precursors from the inner to the outer leaflet of the cytoplasmic membrane.</text>
</comment>
<dbReference type="GO" id="GO:0009252">
    <property type="term" value="P:peptidoglycan biosynthetic process"/>
    <property type="evidence" value="ECO:0007669"/>
    <property type="project" value="UniProtKB-UniRule"/>
</dbReference>
<dbReference type="GO" id="GO:0034204">
    <property type="term" value="P:lipid translocation"/>
    <property type="evidence" value="ECO:0007669"/>
    <property type="project" value="TreeGrafter"/>
</dbReference>
<proteinExistence type="inferred from homology"/>
<name>A0A7Y0EHQ9_9CLOT</name>
<feature type="transmembrane region" description="Helical" evidence="8">
    <location>
        <begin position="379"/>
        <end position="397"/>
    </location>
</feature>
<comment type="pathway">
    <text evidence="8">Cell wall biogenesis; peptidoglycan biosynthesis.</text>
</comment>
<dbReference type="GO" id="GO:0071555">
    <property type="term" value="P:cell wall organization"/>
    <property type="evidence" value="ECO:0007669"/>
    <property type="project" value="UniProtKB-UniRule"/>
</dbReference>
<feature type="transmembrane region" description="Helical" evidence="8">
    <location>
        <begin position="84"/>
        <end position="102"/>
    </location>
</feature>
<dbReference type="GO" id="GO:0008360">
    <property type="term" value="P:regulation of cell shape"/>
    <property type="evidence" value="ECO:0007669"/>
    <property type="project" value="UniProtKB-UniRule"/>
</dbReference>
<feature type="transmembrane region" description="Helical" evidence="8">
    <location>
        <begin position="178"/>
        <end position="200"/>
    </location>
</feature>
<feature type="transmembrane region" description="Helical" evidence="8">
    <location>
        <begin position="302"/>
        <end position="321"/>
    </location>
</feature>
<dbReference type="PANTHER" id="PTHR47019">
    <property type="entry name" value="LIPID II FLIPPASE MURJ"/>
    <property type="match status" value="1"/>
</dbReference>
<accession>A0A7Y0EHQ9</accession>
<keyword evidence="2 8" id="KW-1003">Cell membrane</keyword>
<dbReference type="Pfam" id="PF03023">
    <property type="entry name" value="MurJ"/>
    <property type="match status" value="1"/>
</dbReference>
<feature type="transmembrane region" description="Helical" evidence="8">
    <location>
        <begin position="346"/>
        <end position="367"/>
    </location>
</feature>
<evidence type="ECO:0000256" key="2">
    <source>
        <dbReference type="ARBA" id="ARBA00022475"/>
    </source>
</evidence>
<dbReference type="GO" id="GO:0005886">
    <property type="term" value="C:plasma membrane"/>
    <property type="evidence" value="ECO:0007669"/>
    <property type="project" value="UniProtKB-SubCell"/>
</dbReference>
<dbReference type="InterPro" id="IPR051050">
    <property type="entry name" value="Lipid_II_flippase_MurJ/MviN"/>
</dbReference>
<keyword evidence="11" id="KW-1185">Reference proteome</keyword>
<evidence type="ECO:0000313" key="11">
    <source>
        <dbReference type="Proteomes" id="UP000537131"/>
    </source>
</evidence>
<evidence type="ECO:0000256" key="4">
    <source>
        <dbReference type="ARBA" id="ARBA00022960"/>
    </source>
</evidence>
<dbReference type="InterPro" id="IPR004268">
    <property type="entry name" value="MurJ"/>
</dbReference>
<feature type="transmembrane region" description="Helical" evidence="8">
    <location>
        <begin position="43"/>
        <end position="63"/>
    </location>
</feature>
<dbReference type="PANTHER" id="PTHR47019:SF1">
    <property type="entry name" value="LIPID II FLIPPASE MURJ"/>
    <property type="match status" value="1"/>
</dbReference>
<comment type="caution">
    <text evidence="8">Lacks conserved residue(s) required for the propagation of feature annotation.</text>
</comment>
<keyword evidence="7 8" id="KW-0472">Membrane</keyword>
<protein>
    <recommendedName>
        <fullName evidence="8">Probable lipid II flippase MurJ</fullName>
    </recommendedName>
</protein>
<feature type="transmembrane region" description="Helical" evidence="8">
    <location>
        <begin position="433"/>
        <end position="454"/>
    </location>
</feature>
<evidence type="ECO:0000256" key="5">
    <source>
        <dbReference type="ARBA" id="ARBA00022984"/>
    </source>
</evidence>
<evidence type="ECO:0000256" key="6">
    <source>
        <dbReference type="ARBA" id="ARBA00022989"/>
    </source>
</evidence>
<reference evidence="10 11" key="2">
    <citation type="submission" date="2020-06" db="EMBL/GenBank/DDBJ databases">
        <title>Complete Genome Sequence of Clostridium muelleri sp. nov. P21T, an Acid-Alcohol Producing Acetogen Isolated from Old Hay.</title>
        <authorList>
            <person name="Duncan K.E."/>
            <person name="Tanner R.S."/>
        </authorList>
    </citation>
    <scope>NUCLEOTIDE SEQUENCE [LARGE SCALE GENOMIC DNA]</scope>
    <source>
        <strain evidence="10 11">P21</strain>
    </source>
</reference>
<dbReference type="RefSeq" id="WP_169298275.1">
    <property type="nucleotide sequence ID" value="NZ_JABBNI010000025.1"/>
</dbReference>
<evidence type="ECO:0000256" key="8">
    <source>
        <dbReference type="HAMAP-Rule" id="MF_02078"/>
    </source>
</evidence>
<keyword evidence="5 8" id="KW-0573">Peptidoglycan synthesis</keyword>
<comment type="subcellular location">
    <subcellularLocation>
        <location evidence="1 8">Cell membrane</location>
        <topology evidence="1 8">Multi-pass membrane protein</topology>
    </subcellularLocation>
</comment>
<feature type="transmembrane region" description="Helical" evidence="8">
    <location>
        <begin position="151"/>
        <end position="172"/>
    </location>
</feature>
<evidence type="ECO:0000313" key="10">
    <source>
        <dbReference type="EMBL" id="NMM63686.1"/>
    </source>
</evidence>
<dbReference type="UniPathway" id="UPA00219"/>
<dbReference type="Proteomes" id="UP000537131">
    <property type="component" value="Unassembled WGS sequence"/>
</dbReference>
<feature type="transmembrane region" description="Helical" evidence="8">
    <location>
        <begin position="122"/>
        <end position="142"/>
    </location>
</feature>
<dbReference type="PIRSF" id="PIRSF002869">
    <property type="entry name" value="MviN"/>
    <property type="match status" value="1"/>
</dbReference>
<evidence type="ECO:0000256" key="9">
    <source>
        <dbReference type="PIRNR" id="PIRNR002869"/>
    </source>
</evidence>